<reference evidence="1" key="1">
    <citation type="submission" date="2020-06" db="EMBL/GenBank/DDBJ databases">
        <authorList>
            <person name="Li T."/>
            <person name="Hu X."/>
            <person name="Zhang T."/>
            <person name="Song X."/>
            <person name="Zhang H."/>
            <person name="Dai N."/>
            <person name="Sheng W."/>
            <person name="Hou X."/>
            <person name="Wei L."/>
        </authorList>
    </citation>
    <scope>NUCLEOTIDE SEQUENCE</scope>
    <source>
        <strain evidence="1">G02</strain>
        <tissue evidence="1">Leaf</tissue>
    </source>
</reference>
<dbReference type="PANTHER" id="PTHR33116">
    <property type="entry name" value="REVERSE TRANSCRIPTASE ZINC-BINDING DOMAIN-CONTAINING PROTEIN-RELATED-RELATED"/>
    <property type="match status" value="1"/>
</dbReference>
<protein>
    <recommendedName>
        <fullName evidence="2">Reverse transcriptase domain-containing protein</fullName>
    </recommendedName>
</protein>
<evidence type="ECO:0000313" key="1">
    <source>
        <dbReference type="EMBL" id="KAL0378587.1"/>
    </source>
</evidence>
<accession>A0AAW2REI1</accession>
<gene>
    <name evidence="1" type="ORF">Sradi_3164200</name>
</gene>
<dbReference type="AlphaFoldDB" id="A0AAW2REI1"/>
<comment type="caution">
    <text evidence="1">The sequence shown here is derived from an EMBL/GenBank/DDBJ whole genome shotgun (WGS) entry which is preliminary data.</text>
</comment>
<organism evidence="1">
    <name type="scientific">Sesamum radiatum</name>
    <name type="common">Black benniseed</name>
    <dbReference type="NCBI Taxonomy" id="300843"/>
    <lineage>
        <taxon>Eukaryota</taxon>
        <taxon>Viridiplantae</taxon>
        <taxon>Streptophyta</taxon>
        <taxon>Embryophyta</taxon>
        <taxon>Tracheophyta</taxon>
        <taxon>Spermatophyta</taxon>
        <taxon>Magnoliopsida</taxon>
        <taxon>eudicotyledons</taxon>
        <taxon>Gunneridae</taxon>
        <taxon>Pentapetalae</taxon>
        <taxon>asterids</taxon>
        <taxon>lamiids</taxon>
        <taxon>Lamiales</taxon>
        <taxon>Pedaliaceae</taxon>
        <taxon>Sesamum</taxon>
    </lineage>
</organism>
<dbReference type="PANTHER" id="PTHR33116:SF86">
    <property type="entry name" value="REVERSE TRANSCRIPTASE DOMAIN-CONTAINING PROTEIN"/>
    <property type="match status" value="1"/>
</dbReference>
<reference evidence="1" key="2">
    <citation type="journal article" date="2024" name="Plant">
        <title>Genomic evolution and insights into agronomic trait innovations of Sesamum species.</title>
        <authorList>
            <person name="Miao H."/>
            <person name="Wang L."/>
            <person name="Qu L."/>
            <person name="Liu H."/>
            <person name="Sun Y."/>
            <person name="Le M."/>
            <person name="Wang Q."/>
            <person name="Wei S."/>
            <person name="Zheng Y."/>
            <person name="Lin W."/>
            <person name="Duan Y."/>
            <person name="Cao H."/>
            <person name="Xiong S."/>
            <person name="Wang X."/>
            <person name="Wei L."/>
            <person name="Li C."/>
            <person name="Ma Q."/>
            <person name="Ju M."/>
            <person name="Zhao R."/>
            <person name="Li G."/>
            <person name="Mu C."/>
            <person name="Tian Q."/>
            <person name="Mei H."/>
            <person name="Zhang T."/>
            <person name="Gao T."/>
            <person name="Zhang H."/>
        </authorList>
    </citation>
    <scope>NUCLEOTIDE SEQUENCE</scope>
    <source>
        <strain evidence="1">G02</strain>
    </source>
</reference>
<dbReference type="EMBL" id="JACGWJ010000013">
    <property type="protein sequence ID" value="KAL0378587.1"/>
    <property type="molecule type" value="Genomic_DNA"/>
</dbReference>
<evidence type="ECO:0008006" key="2">
    <source>
        <dbReference type="Google" id="ProtNLM"/>
    </source>
</evidence>
<name>A0AAW2REI1_SESRA</name>
<sequence>MSLKLDVNKAYDKVEWSFLEQMIKDVLEVYRRASDQEINFSKSSITFSRNTKENLCLHIAAELTIRQENRIELYLGLSSKAGKEVLIKPVLDAIPAYAMVCFKLPLSLLNEIQKLIDPGTGDWKYSLVHELFCLIDSALIFSIPLSRSGDQDLLVWHYSKNGIFSIRSAYHLVCSLDNRPRSSTYSGQERLSRLLSAMAGPVLCLKEIAPLLFTSSKLLVGTSLHLVRLLRRFSVGSLSFNLVLLA</sequence>
<proteinExistence type="predicted"/>